<dbReference type="CDD" id="cd06222">
    <property type="entry name" value="RNase_H_like"/>
    <property type="match status" value="1"/>
</dbReference>
<dbReference type="InterPro" id="IPR044730">
    <property type="entry name" value="RNase_H-like_dom_plant"/>
</dbReference>
<dbReference type="InterPro" id="IPR052929">
    <property type="entry name" value="RNase_H-like_EbsB-rel"/>
</dbReference>
<dbReference type="Gene3D" id="3.30.420.10">
    <property type="entry name" value="Ribonuclease H-like superfamily/Ribonuclease H"/>
    <property type="match status" value="1"/>
</dbReference>
<dbReference type="InterPro" id="IPR012337">
    <property type="entry name" value="RNaseH-like_sf"/>
</dbReference>
<dbReference type="SUPFAM" id="SSF53098">
    <property type="entry name" value="Ribonuclease H-like"/>
    <property type="match status" value="1"/>
</dbReference>
<name>A0A803QB34_CANSA</name>
<sequence>MCSDVLIWGKDNSGIFNVKSAYHLAISPRDIPSSSSPLGNKCFWSKLWFSPILAKDFESANLKAEGICNVQRSSISPPSLVAPSRYKINTDAAIDINLKKHSLGVVVRDAQDQVIAGIIAPAIGNVSPEIAEAKALLLALEWAQSVNLPVDVVESDCKSLVDKVNGSFSNYSVMSDFVVRIRHLLSFNPTCILSYVPRELNKLAHNCARAGLGLDGEYSWNGCLPSWLS</sequence>
<organism evidence="2 3">
    <name type="scientific">Cannabis sativa</name>
    <name type="common">Hemp</name>
    <name type="synonym">Marijuana</name>
    <dbReference type="NCBI Taxonomy" id="3483"/>
    <lineage>
        <taxon>Eukaryota</taxon>
        <taxon>Viridiplantae</taxon>
        <taxon>Streptophyta</taxon>
        <taxon>Embryophyta</taxon>
        <taxon>Tracheophyta</taxon>
        <taxon>Spermatophyta</taxon>
        <taxon>Magnoliopsida</taxon>
        <taxon>eudicotyledons</taxon>
        <taxon>Gunneridae</taxon>
        <taxon>Pentapetalae</taxon>
        <taxon>rosids</taxon>
        <taxon>fabids</taxon>
        <taxon>Rosales</taxon>
        <taxon>Cannabaceae</taxon>
        <taxon>Cannabis</taxon>
    </lineage>
</organism>
<reference evidence="2" key="1">
    <citation type="submission" date="2018-11" db="EMBL/GenBank/DDBJ databases">
        <authorList>
            <person name="Grassa J C."/>
        </authorList>
    </citation>
    <scope>NUCLEOTIDE SEQUENCE [LARGE SCALE GENOMIC DNA]</scope>
</reference>
<dbReference type="InterPro" id="IPR036397">
    <property type="entry name" value="RNaseH_sf"/>
</dbReference>
<dbReference type="Proteomes" id="UP000596661">
    <property type="component" value="Chromosome 8"/>
</dbReference>
<accession>A0A803QB34</accession>
<proteinExistence type="predicted"/>
<dbReference type="InterPro" id="IPR002156">
    <property type="entry name" value="RNaseH_domain"/>
</dbReference>
<dbReference type="AlphaFoldDB" id="A0A803QB34"/>
<dbReference type="Gramene" id="evm.model.08.387">
    <property type="protein sequence ID" value="cds.evm.model.08.387"/>
    <property type="gene ID" value="evm.TU.08.387"/>
</dbReference>
<dbReference type="GO" id="GO:0003676">
    <property type="term" value="F:nucleic acid binding"/>
    <property type="evidence" value="ECO:0007669"/>
    <property type="project" value="InterPro"/>
</dbReference>
<evidence type="ECO:0000313" key="2">
    <source>
        <dbReference type="EnsemblPlants" id="cds.evm.model.08.387"/>
    </source>
</evidence>
<dbReference type="GO" id="GO:0004523">
    <property type="term" value="F:RNA-DNA hybrid ribonuclease activity"/>
    <property type="evidence" value="ECO:0007669"/>
    <property type="project" value="InterPro"/>
</dbReference>
<dbReference type="OMA" id="NRELNEW"/>
<reference evidence="2" key="2">
    <citation type="submission" date="2021-03" db="UniProtKB">
        <authorList>
            <consortium name="EnsemblPlants"/>
        </authorList>
    </citation>
    <scope>IDENTIFICATION</scope>
</reference>
<dbReference type="Pfam" id="PF13456">
    <property type="entry name" value="RVT_3"/>
    <property type="match status" value="1"/>
</dbReference>
<evidence type="ECO:0000259" key="1">
    <source>
        <dbReference type="Pfam" id="PF13456"/>
    </source>
</evidence>
<feature type="domain" description="RNase H type-1" evidence="1">
    <location>
        <begin position="89"/>
        <end position="210"/>
    </location>
</feature>
<dbReference type="PANTHER" id="PTHR47074:SF48">
    <property type="entry name" value="POLYNUCLEOTIDYL TRANSFERASE, RIBONUCLEASE H-LIKE SUPERFAMILY PROTEIN"/>
    <property type="match status" value="1"/>
</dbReference>
<dbReference type="EnsemblPlants" id="evm.model.08.387">
    <property type="protein sequence ID" value="cds.evm.model.08.387"/>
    <property type="gene ID" value="evm.TU.08.387"/>
</dbReference>
<keyword evidence="3" id="KW-1185">Reference proteome</keyword>
<evidence type="ECO:0000313" key="3">
    <source>
        <dbReference type="Proteomes" id="UP000596661"/>
    </source>
</evidence>
<protein>
    <recommendedName>
        <fullName evidence="1">RNase H type-1 domain-containing protein</fullName>
    </recommendedName>
</protein>
<dbReference type="EMBL" id="UZAU01000683">
    <property type="status" value="NOT_ANNOTATED_CDS"/>
    <property type="molecule type" value="Genomic_DNA"/>
</dbReference>
<dbReference type="PANTHER" id="PTHR47074">
    <property type="entry name" value="BNAC02G40300D PROTEIN"/>
    <property type="match status" value="1"/>
</dbReference>